<dbReference type="EMBL" id="BAABIG010000056">
    <property type="protein sequence ID" value="GAA4814040.1"/>
    <property type="molecule type" value="Genomic_DNA"/>
</dbReference>
<keyword evidence="4" id="KW-1185">Reference proteome</keyword>
<keyword evidence="2" id="KW-0472">Membrane</keyword>
<dbReference type="RefSeq" id="WP_345622638.1">
    <property type="nucleotide sequence ID" value="NZ_BAABIG010000056.1"/>
</dbReference>
<evidence type="ECO:0008006" key="5">
    <source>
        <dbReference type="Google" id="ProtNLM"/>
    </source>
</evidence>
<evidence type="ECO:0000256" key="2">
    <source>
        <dbReference type="SAM" id="Phobius"/>
    </source>
</evidence>
<reference evidence="4" key="1">
    <citation type="journal article" date="2019" name="Int. J. Syst. Evol. Microbiol.">
        <title>The Global Catalogue of Microorganisms (GCM) 10K type strain sequencing project: providing services to taxonomists for standard genome sequencing and annotation.</title>
        <authorList>
            <consortium name="The Broad Institute Genomics Platform"/>
            <consortium name="The Broad Institute Genome Sequencing Center for Infectious Disease"/>
            <person name="Wu L."/>
            <person name="Ma J."/>
        </authorList>
    </citation>
    <scope>NUCLEOTIDE SEQUENCE [LARGE SCALE GENOMIC DNA]</scope>
    <source>
        <strain evidence="4">JCM 18081</strain>
    </source>
</reference>
<evidence type="ECO:0000313" key="3">
    <source>
        <dbReference type="EMBL" id="GAA4814040.1"/>
    </source>
</evidence>
<name>A0ABP9CST5_9ACTN</name>
<accession>A0ABP9CST5</accession>
<sequence length="129" mass="13967">MITGRSGQPHGGPPHGGRPPSVAAEAEGYLLARAQHEEACREAEELCARLPWLTGAQAQDVTRQYVRRRAALTRRMLLDTVARADDLRQEYERHYADLRRALLKGHAAWACAVLAGAGGLGACVGLTAR</sequence>
<dbReference type="Proteomes" id="UP001501265">
    <property type="component" value="Unassembled WGS sequence"/>
</dbReference>
<gene>
    <name evidence="3" type="ORF">GCM10023220_52150</name>
</gene>
<evidence type="ECO:0000256" key="1">
    <source>
        <dbReference type="SAM" id="MobiDB-lite"/>
    </source>
</evidence>
<keyword evidence="2" id="KW-1133">Transmembrane helix</keyword>
<proteinExistence type="predicted"/>
<organism evidence="3 4">
    <name type="scientific">Streptomyces ziwulingensis</name>
    <dbReference type="NCBI Taxonomy" id="1045501"/>
    <lineage>
        <taxon>Bacteria</taxon>
        <taxon>Bacillati</taxon>
        <taxon>Actinomycetota</taxon>
        <taxon>Actinomycetes</taxon>
        <taxon>Kitasatosporales</taxon>
        <taxon>Streptomycetaceae</taxon>
        <taxon>Streptomyces</taxon>
    </lineage>
</organism>
<evidence type="ECO:0000313" key="4">
    <source>
        <dbReference type="Proteomes" id="UP001501265"/>
    </source>
</evidence>
<protein>
    <recommendedName>
        <fullName evidence="5">Cytochrome C oxidase subunit I</fullName>
    </recommendedName>
</protein>
<feature type="transmembrane region" description="Helical" evidence="2">
    <location>
        <begin position="107"/>
        <end position="128"/>
    </location>
</feature>
<comment type="caution">
    <text evidence="3">The sequence shown here is derived from an EMBL/GenBank/DDBJ whole genome shotgun (WGS) entry which is preliminary data.</text>
</comment>
<keyword evidence="2" id="KW-0812">Transmembrane</keyword>
<feature type="region of interest" description="Disordered" evidence="1">
    <location>
        <begin position="1"/>
        <end position="26"/>
    </location>
</feature>